<dbReference type="InterPro" id="IPR036291">
    <property type="entry name" value="NAD(P)-bd_dom_sf"/>
</dbReference>
<reference evidence="3 4" key="1">
    <citation type="submission" date="2017-09" db="EMBL/GenBank/DDBJ databases">
        <title>The Catabolism of 3,6-Dichlorosalicylic acid is Initiated by the Cytochrome P450 Monooxygenase DsmABC in Rhizorhabdus dicambivorans Ndbn-20.</title>
        <authorList>
            <person name="Na L."/>
        </authorList>
    </citation>
    <scope>NUCLEOTIDE SEQUENCE [LARGE SCALE GENOMIC DNA]</scope>
    <source>
        <strain evidence="3 4">Ndbn-20m</strain>
    </source>
</reference>
<dbReference type="SUPFAM" id="SSF51735">
    <property type="entry name" value="NAD(P)-binding Rossmann-fold domains"/>
    <property type="match status" value="1"/>
</dbReference>
<dbReference type="Proteomes" id="UP000218934">
    <property type="component" value="Unassembled WGS sequence"/>
</dbReference>
<gene>
    <name evidence="3" type="ORF">COO09_24070</name>
</gene>
<comment type="caution">
    <text evidence="3">The sequence shown here is derived from an EMBL/GenBank/DDBJ whole genome shotgun (WGS) entry which is preliminary data.</text>
</comment>
<dbReference type="EMBL" id="NWUF01000050">
    <property type="protein sequence ID" value="PCE39714.1"/>
    <property type="molecule type" value="Genomic_DNA"/>
</dbReference>
<evidence type="ECO:0000256" key="1">
    <source>
        <dbReference type="ARBA" id="ARBA00022857"/>
    </source>
</evidence>
<evidence type="ECO:0000313" key="3">
    <source>
        <dbReference type="EMBL" id="PCE39714.1"/>
    </source>
</evidence>
<accession>A0A2A4FPS2</accession>
<keyword evidence="1" id="KW-0521">NADP</keyword>
<dbReference type="RefSeq" id="WP_066969978.1">
    <property type="nucleotide sequence ID" value="NZ_CP023449.1"/>
</dbReference>
<dbReference type="Gene3D" id="3.40.50.720">
    <property type="entry name" value="NAD(P)-binding Rossmann-like Domain"/>
    <property type="match status" value="1"/>
</dbReference>
<dbReference type="Gene3D" id="3.90.180.10">
    <property type="entry name" value="Medium-chain alcohol dehydrogenases, catalytic domain"/>
    <property type="match status" value="1"/>
</dbReference>
<dbReference type="PANTHER" id="PTHR48106:SF18">
    <property type="entry name" value="QUINONE OXIDOREDUCTASE PIG3"/>
    <property type="match status" value="1"/>
</dbReference>
<dbReference type="GO" id="GO:0070402">
    <property type="term" value="F:NADPH binding"/>
    <property type="evidence" value="ECO:0007669"/>
    <property type="project" value="TreeGrafter"/>
</dbReference>
<dbReference type="KEGG" id="rdi:CMV14_08165"/>
<evidence type="ECO:0000256" key="2">
    <source>
        <dbReference type="ARBA" id="ARBA00023002"/>
    </source>
</evidence>
<dbReference type="GO" id="GO:0016651">
    <property type="term" value="F:oxidoreductase activity, acting on NAD(P)H"/>
    <property type="evidence" value="ECO:0007669"/>
    <property type="project" value="TreeGrafter"/>
</dbReference>
<dbReference type="AlphaFoldDB" id="A0A2A4FPS2"/>
<dbReference type="InterPro" id="IPR011032">
    <property type="entry name" value="GroES-like_sf"/>
</dbReference>
<name>A0A2A4FPS2_9SPHN</name>
<sequence>MKDTFEGLQLRSTVDPSGVLRLELVEITVSDPAPDEVIVRVEASPINPSDLAVLLGAATAPADLDTLEVTGSDERPIVLAKVPPESIGALSARIGIGITPGAEGAGSVVAAGENARHLLGRRVGMRGGAMYAHYRKLGMADCVLLPEDVEPAAGAAMFVNPLTALGFVETMRTEGFSGIVHLAAASNLGQMLNRICVTDHIPLINVVRSGEQAKLLMNQGARYVFDSSSPDYEEQLRSALYETKITLAFDPIGGGTQASQVLAAMEAAAARDVSAYNRYGTEVFKQLYIYGMLNPSPTVLDRWVGFAWSVGGWLLTHRLKQMGKDDEARLLDRVRNELTTTFASHYTARMGLQEILHPDNIRSFSRKATGAKYLVTP</sequence>
<proteinExistence type="predicted"/>
<dbReference type="SUPFAM" id="SSF50129">
    <property type="entry name" value="GroES-like"/>
    <property type="match status" value="1"/>
</dbReference>
<organism evidence="3 4">
    <name type="scientific">Rhizorhabdus dicambivorans</name>
    <dbReference type="NCBI Taxonomy" id="1850238"/>
    <lineage>
        <taxon>Bacteria</taxon>
        <taxon>Pseudomonadati</taxon>
        <taxon>Pseudomonadota</taxon>
        <taxon>Alphaproteobacteria</taxon>
        <taxon>Sphingomonadales</taxon>
        <taxon>Sphingomonadaceae</taxon>
        <taxon>Rhizorhabdus</taxon>
    </lineage>
</organism>
<keyword evidence="4" id="KW-1185">Reference proteome</keyword>
<evidence type="ECO:0000313" key="4">
    <source>
        <dbReference type="Proteomes" id="UP000218934"/>
    </source>
</evidence>
<dbReference type="OrthoDB" id="8629910at2"/>
<keyword evidence="2" id="KW-0560">Oxidoreductase</keyword>
<protein>
    <submittedName>
        <fullName evidence="3">NADH oxidase</fullName>
    </submittedName>
</protein>
<dbReference type="PANTHER" id="PTHR48106">
    <property type="entry name" value="QUINONE OXIDOREDUCTASE PIG3-RELATED"/>
    <property type="match status" value="1"/>
</dbReference>